<sequence>MPYNMARPEKEDAEAPDWLERGSWLLYTNFGISANLDKEVWNRMNTVTACPSVHPSAVIQSKWTTDKLRPKSYGVNYRVSWSTKPGEVGTKTSMHKISRYRHPSRIVHIVDAVTPPGFNGNDDNQLNPAKGTDRIDAYDSSATLRVAYRHLGRINILTLGGNVVSSKRIHPSAGDGVDPDTVVSEF</sequence>
<proteinExistence type="predicted"/>
<evidence type="ECO:0000313" key="1">
    <source>
        <dbReference type="EMBL" id="MPN12513.1"/>
    </source>
</evidence>
<organism evidence="1">
    <name type="scientific">bioreactor metagenome</name>
    <dbReference type="NCBI Taxonomy" id="1076179"/>
    <lineage>
        <taxon>unclassified sequences</taxon>
        <taxon>metagenomes</taxon>
        <taxon>ecological metagenomes</taxon>
    </lineage>
</organism>
<name>A0A645FJW3_9ZZZZ</name>
<accession>A0A645FJW3</accession>
<dbReference type="EMBL" id="VSSQ01058870">
    <property type="protein sequence ID" value="MPN12513.1"/>
    <property type="molecule type" value="Genomic_DNA"/>
</dbReference>
<protein>
    <submittedName>
        <fullName evidence="1">Uncharacterized protein</fullName>
    </submittedName>
</protein>
<dbReference type="AlphaFoldDB" id="A0A645FJW3"/>
<comment type="caution">
    <text evidence="1">The sequence shown here is derived from an EMBL/GenBank/DDBJ whole genome shotgun (WGS) entry which is preliminary data.</text>
</comment>
<reference evidence="1" key="1">
    <citation type="submission" date="2019-08" db="EMBL/GenBank/DDBJ databases">
        <authorList>
            <person name="Kucharzyk K."/>
            <person name="Murdoch R.W."/>
            <person name="Higgins S."/>
            <person name="Loffler F."/>
        </authorList>
    </citation>
    <scope>NUCLEOTIDE SEQUENCE</scope>
</reference>
<gene>
    <name evidence="1" type="ORF">SDC9_159831</name>
</gene>